<feature type="domain" description="H-type lectin" evidence="3">
    <location>
        <begin position="41"/>
        <end position="101"/>
    </location>
</feature>
<sequence>MKVQLIGLLLFYLVTSKNIPLQLEIGLIQFEDLQPGKLKYQEIQFDQPFIRVPQVALTINSLMNHNSQVYFSKIYNVTTDGFTIGVLSGTEQSLEYRYMAIVDDRVQVNCLNFKVKEIVFIPYLKQFVKVPKSWVFLTGVRQQSNTFSFQQDIRNEGIMLKFQSIDTEILGVCVVAGAVDILQSRIDDLPTFQGYNLMKQQIALSIIAQSSFNCEDECLLYFRNDQTKQLKINTEFHNQQEKPSISKFIPLRKENPTISQDKVENLIEQTIKIDKIEQPHISHEDSLKKMINQSILNLEEQINHPNGINSFDSNLNEISQQEDIQSVIESDSDSDSDSESEDEEDEEDEITTIKISKPINIEEELQKLEKISEDRTKKINIIEFNPKESINVSFLSRNNIDMQEESKAEKLIELKYIDRAPKFSPKIQQMFEEAKKNIEVEQSTIDKVESKINNKLLIKDQLKLKTESLMQQIENTSHTDQKDIPQQLTINNKIEQQTQDIPNQPIEEEQKVTPPTNEKQNTKKPILNEYETIFAQFANNNNLRSVKQQQRFSSPLFDTEITIELDQEEQQTEPQQELKVLNPREERLQKYLQKADEVDLNFLENIKLVSEQNEQQENSTVEQDQIQEVFDQSNVSYTEQLNLRKNQILQELQQKYNIKASPIQSFEEFKLKVPQDQYPQILYEKYLEQLKKQHIGASFIETDHNVRSIENSYQLEAAYYEWHLQKNI</sequence>
<feature type="compositionally biased region" description="Acidic residues" evidence="1">
    <location>
        <begin position="330"/>
        <end position="350"/>
    </location>
</feature>
<protein>
    <recommendedName>
        <fullName evidence="3">H-type lectin domain-containing protein</fullName>
    </recommendedName>
</protein>
<dbReference type="EMBL" id="CAJJDO010000024">
    <property type="protein sequence ID" value="CAD8153557.1"/>
    <property type="molecule type" value="Genomic_DNA"/>
</dbReference>
<feature type="region of interest" description="Disordered" evidence="1">
    <location>
        <begin position="320"/>
        <end position="353"/>
    </location>
</feature>
<proteinExistence type="predicted"/>
<dbReference type="AlphaFoldDB" id="A0A8S1TPT8"/>
<dbReference type="GO" id="GO:0007155">
    <property type="term" value="P:cell adhesion"/>
    <property type="evidence" value="ECO:0007669"/>
    <property type="project" value="InterPro"/>
</dbReference>
<name>A0A8S1TPT8_9CILI</name>
<feature type="region of interest" description="Disordered" evidence="1">
    <location>
        <begin position="496"/>
        <end position="521"/>
    </location>
</feature>
<feature type="chain" id="PRO_5035788483" description="H-type lectin domain-containing protein" evidence="2">
    <location>
        <begin position="17"/>
        <end position="728"/>
    </location>
</feature>
<feature type="signal peptide" evidence="2">
    <location>
        <begin position="1"/>
        <end position="16"/>
    </location>
</feature>
<dbReference type="Pfam" id="PF09458">
    <property type="entry name" value="H_lectin"/>
    <property type="match status" value="1"/>
</dbReference>
<dbReference type="GO" id="GO:0030246">
    <property type="term" value="F:carbohydrate binding"/>
    <property type="evidence" value="ECO:0007669"/>
    <property type="project" value="InterPro"/>
</dbReference>
<evidence type="ECO:0000256" key="1">
    <source>
        <dbReference type="SAM" id="MobiDB-lite"/>
    </source>
</evidence>
<evidence type="ECO:0000313" key="4">
    <source>
        <dbReference type="EMBL" id="CAD8153557.1"/>
    </source>
</evidence>
<comment type="caution">
    <text evidence="4">The sequence shown here is derived from an EMBL/GenBank/DDBJ whole genome shotgun (WGS) entry which is preliminary data.</text>
</comment>
<evidence type="ECO:0000256" key="2">
    <source>
        <dbReference type="SAM" id="SignalP"/>
    </source>
</evidence>
<keyword evidence="2" id="KW-0732">Signal</keyword>
<dbReference type="InterPro" id="IPR019019">
    <property type="entry name" value="H-type_lectin_domain"/>
</dbReference>
<organism evidence="4 5">
    <name type="scientific">Paramecium pentaurelia</name>
    <dbReference type="NCBI Taxonomy" id="43138"/>
    <lineage>
        <taxon>Eukaryota</taxon>
        <taxon>Sar</taxon>
        <taxon>Alveolata</taxon>
        <taxon>Ciliophora</taxon>
        <taxon>Intramacronucleata</taxon>
        <taxon>Oligohymenophorea</taxon>
        <taxon>Peniculida</taxon>
        <taxon>Parameciidae</taxon>
        <taxon>Paramecium</taxon>
    </lineage>
</organism>
<dbReference type="OrthoDB" id="302121at2759"/>
<gene>
    <name evidence="4" type="ORF">PPENT_87.1.T0240283</name>
</gene>
<accession>A0A8S1TPT8</accession>
<dbReference type="Proteomes" id="UP000689195">
    <property type="component" value="Unassembled WGS sequence"/>
</dbReference>
<evidence type="ECO:0000313" key="5">
    <source>
        <dbReference type="Proteomes" id="UP000689195"/>
    </source>
</evidence>
<evidence type="ECO:0000259" key="3">
    <source>
        <dbReference type="Pfam" id="PF09458"/>
    </source>
</evidence>
<keyword evidence="5" id="KW-1185">Reference proteome</keyword>
<reference evidence="4" key="1">
    <citation type="submission" date="2021-01" db="EMBL/GenBank/DDBJ databases">
        <authorList>
            <consortium name="Genoscope - CEA"/>
            <person name="William W."/>
        </authorList>
    </citation>
    <scope>NUCLEOTIDE SEQUENCE</scope>
</reference>